<dbReference type="InterPro" id="IPR001296">
    <property type="entry name" value="Glyco_trans_1"/>
</dbReference>
<dbReference type="Pfam" id="PF13439">
    <property type="entry name" value="Glyco_transf_4"/>
    <property type="match status" value="1"/>
</dbReference>
<dbReference type="Gene3D" id="3.40.50.2000">
    <property type="entry name" value="Glycogen Phosphorylase B"/>
    <property type="match status" value="2"/>
</dbReference>
<feature type="domain" description="Glycosyl transferase family 1" evidence="1">
    <location>
        <begin position="201"/>
        <end position="361"/>
    </location>
</feature>
<feature type="domain" description="Glycosyltransferase subfamily 4-like N-terminal" evidence="2">
    <location>
        <begin position="17"/>
        <end position="181"/>
    </location>
</feature>
<dbReference type="InterPro" id="IPR028098">
    <property type="entry name" value="Glyco_trans_4-like_N"/>
</dbReference>
<gene>
    <name evidence="3" type="ORF">HNR50_001983</name>
</gene>
<accession>A0A841RBC9</accession>
<organism evidence="3 4">
    <name type="scientific">Spirochaeta isovalerica</name>
    <dbReference type="NCBI Taxonomy" id="150"/>
    <lineage>
        <taxon>Bacteria</taxon>
        <taxon>Pseudomonadati</taxon>
        <taxon>Spirochaetota</taxon>
        <taxon>Spirochaetia</taxon>
        <taxon>Spirochaetales</taxon>
        <taxon>Spirochaetaceae</taxon>
        <taxon>Spirochaeta</taxon>
    </lineage>
</organism>
<proteinExistence type="predicted"/>
<dbReference type="InterPro" id="IPR050194">
    <property type="entry name" value="Glycosyltransferase_grp1"/>
</dbReference>
<comment type="caution">
    <text evidence="3">The sequence shown here is derived from an EMBL/GenBank/DDBJ whole genome shotgun (WGS) entry which is preliminary data.</text>
</comment>
<keyword evidence="3" id="KW-0808">Transferase</keyword>
<name>A0A841RBC9_9SPIO</name>
<keyword evidence="4" id="KW-1185">Reference proteome</keyword>
<dbReference type="EMBL" id="JACHGJ010000003">
    <property type="protein sequence ID" value="MBB6480320.1"/>
    <property type="molecule type" value="Genomic_DNA"/>
</dbReference>
<dbReference type="Proteomes" id="UP000587760">
    <property type="component" value="Unassembled WGS sequence"/>
</dbReference>
<sequence length="394" mass="44886">MIISGQFNDSLAPIMDGVAITAQNYAFWLNKKYSPSFAIGPRVPGYRDSQEHILRFASLPIQRKGPYRLGLPRIDRSFNERIETIPFDIVHAHCPFVSGGYALSLSKKRNIPMVATFHSKYRDDFARWLPLDTPLDQLIKLIVQFYDSADAVWVPNEAIIDTLRSYGYKGPVDYVPNGSDIAVQENEDRKELIRSGRQLLRTDDSSPVFLYVGQHRWVKNIRRIIEALKILHDRGMDFQMRFVGNGSDLQEMENLVRKPGLREKVQFIGPVYDRKELKAIYSTADLFLFPSLYDNASLATREAAGLSVPTVFIEGATTANGVVDKVNGFLSSDTSEAYADKITEILADRDLLRKTGEGAYRDLYRSWESVAGIVFDKYNQLIEEYKFMKLKKIS</sequence>
<dbReference type="PANTHER" id="PTHR45947:SF3">
    <property type="entry name" value="SULFOQUINOVOSYL TRANSFERASE SQD2"/>
    <property type="match status" value="1"/>
</dbReference>
<dbReference type="AlphaFoldDB" id="A0A841RBC9"/>
<reference evidence="3 4" key="1">
    <citation type="submission" date="2020-08" db="EMBL/GenBank/DDBJ databases">
        <title>Genomic Encyclopedia of Type Strains, Phase IV (KMG-IV): sequencing the most valuable type-strain genomes for metagenomic binning, comparative biology and taxonomic classification.</title>
        <authorList>
            <person name="Goeker M."/>
        </authorList>
    </citation>
    <scope>NUCLEOTIDE SEQUENCE [LARGE SCALE GENOMIC DNA]</scope>
    <source>
        <strain evidence="3 4">DSM 2461</strain>
    </source>
</reference>
<dbReference type="RefSeq" id="WP_184746457.1">
    <property type="nucleotide sequence ID" value="NZ_JACHGJ010000003.1"/>
</dbReference>
<evidence type="ECO:0000313" key="3">
    <source>
        <dbReference type="EMBL" id="MBB6480320.1"/>
    </source>
</evidence>
<dbReference type="SUPFAM" id="SSF53756">
    <property type="entry name" value="UDP-Glycosyltransferase/glycogen phosphorylase"/>
    <property type="match status" value="1"/>
</dbReference>
<evidence type="ECO:0000259" key="2">
    <source>
        <dbReference type="Pfam" id="PF13439"/>
    </source>
</evidence>
<dbReference type="PANTHER" id="PTHR45947">
    <property type="entry name" value="SULFOQUINOVOSYL TRANSFERASE SQD2"/>
    <property type="match status" value="1"/>
</dbReference>
<evidence type="ECO:0000313" key="4">
    <source>
        <dbReference type="Proteomes" id="UP000587760"/>
    </source>
</evidence>
<protein>
    <submittedName>
        <fullName evidence="3">Glycosyltransferase involved in cell wall biosynthesis</fullName>
    </submittedName>
</protein>
<dbReference type="GO" id="GO:0016757">
    <property type="term" value="F:glycosyltransferase activity"/>
    <property type="evidence" value="ECO:0007669"/>
    <property type="project" value="InterPro"/>
</dbReference>
<evidence type="ECO:0000259" key="1">
    <source>
        <dbReference type="Pfam" id="PF00534"/>
    </source>
</evidence>
<dbReference type="Pfam" id="PF00534">
    <property type="entry name" value="Glycos_transf_1"/>
    <property type="match status" value="1"/>
</dbReference>